<dbReference type="KEGG" id="mpri:MP3633_2832"/>
<feature type="domain" description="YdhG-like" evidence="1">
    <location>
        <begin position="18"/>
        <end position="120"/>
    </location>
</feature>
<reference evidence="2 4" key="1">
    <citation type="submission" date="2016-06" db="EMBL/GenBank/DDBJ databases">
        <title>The sequenced genome of the ice-adhering bacterium Marinomonas primoryensis, from Antarctica.</title>
        <authorList>
            <person name="Graham L."/>
            <person name="Vance T.D.R."/>
            <person name="Davies P.L."/>
        </authorList>
    </citation>
    <scope>NUCLEOTIDE SEQUENCE [LARGE SCALE GENOMIC DNA]</scope>
    <source>
        <strain evidence="2 4">AceL</strain>
    </source>
</reference>
<protein>
    <submittedName>
        <fullName evidence="3">DUF1801 domain-containing protein</fullName>
    </submittedName>
</protein>
<accession>A0A2Z4PSC5</accession>
<sequence>MLTNVEGKFDDYPDEVKTIMLGMRELILSVAQDNQLGAVEESLKWGEPSYYVKGGSPIRIDWKPKAPDQYCFYFNCKSKLVDTFRELYSDQFEFEGNRAIVLRLNQDAPLNCLRHCIEIAMTYQKNKHLPLLGA</sequence>
<organism evidence="2 4">
    <name type="scientific">Marinomonas primoryensis</name>
    <dbReference type="NCBI Taxonomy" id="178399"/>
    <lineage>
        <taxon>Bacteria</taxon>
        <taxon>Pseudomonadati</taxon>
        <taxon>Pseudomonadota</taxon>
        <taxon>Gammaproteobacteria</taxon>
        <taxon>Oceanospirillales</taxon>
        <taxon>Oceanospirillaceae</taxon>
        <taxon>Marinomonas</taxon>
    </lineage>
</organism>
<evidence type="ECO:0000313" key="2">
    <source>
        <dbReference type="EMBL" id="AWX99943.1"/>
    </source>
</evidence>
<dbReference type="RefSeq" id="WP_112137143.1">
    <property type="nucleotide sequence ID" value="NZ_BAAAEF010000028.1"/>
</dbReference>
<evidence type="ECO:0000313" key="4">
    <source>
        <dbReference type="Proteomes" id="UP000249898"/>
    </source>
</evidence>
<reference evidence="3 5" key="2">
    <citation type="submission" date="2020-06" db="EMBL/GenBank/DDBJ databases">
        <authorList>
            <person name="Voronona O.L."/>
            <person name="Aksenova E.I."/>
            <person name="Kunda M.S."/>
            <person name="Semenov A.N."/>
            <person name="Ryzhova N."/>
        </authorList>
    </citation>
    <scope>NUCLEOTIDE SEQUENCE [LARGE SCALE GENOMIC DNA]</scope>
    <source>
        <strain evidence="3 5">MPKMM3633</strain>
    </source>
</reference>
<proteinExistence type="predicted"/>
<dbReference type="InterPro" id="IPR014922">
    <property type="entry name" value="YdhG-like"/>
</dbReference>
<dbReference type="Proteomes" id="UP000249898">
    <property type="component" value="Chromosome"/>
</dbReference>
<dbReference type="SUPFAM" id="SSF159888">
    <property type="entry name" value="YdhG-like"/>
    <property type="match status" value="1"/>
</dbReference>
<evidence type="ECO:0000313" key="3">
    <source>
        <dbReference type="EMBL" id="QKK81559.1"/>
    </source>
</evidence>
<dbReference type="EMBL" id="CP016181">
    <property type="protein sequence ID" value="AWX99943.1"/>
    <property type="molecule type" value="Genomic_DNA"/>
</dbReference>
<evidence type="ECO:0000313" key="5">
    <source>
        <dbReference type="Proteomes" id="UP000509371"/>
    </source>
</evidence>
<dbReference type="AlphaFoldDB" id="A0A2Z4PSC5"/>
<evidence type="ECO:0000259" key="1">
    <source>
        <dbReference type="Pfam" id="PF08818"/>
    </source>
</evidence>
<dbReference type="Proteomes" id="UP000509371">
    <property type="component" value="Chromosome"/>
</dbReference>
<gene>
    <name evidence="2" type="ORF">A8139_07980</name>
    <name evidence="3" type="ORF">MP3633_2832</name>
</gene>
<name>A0A2Z4PSC5_9GAMM</name>
<dbReference type="OrthoDB" id="328972at2"/>
<dbReference type="EMBL" id="CP054301">
    <property type="protein sequence ID" value="QKK81559.1"/>
    <property type="molecule type" value="Genomic_DNA"/>
</dbReference>
<dbReference type="Pfam" id="PF08818">
    <property type="entry name" value="DUF1801"/>
    <property type="match status" value="1"/>
</dbReference>